<organism evidence="2 3">
    <name type="scientific">Mucor saturninus</name>
    <dbReference type="NCBI Taxonomy" id="64648"/>
    <lineage>
        <taxon>Eukaryota</taxon>
        <taxon>Fungi</taxon>
        <taxon>Fungi incertae sedis</taxon>
        <taxon>Mucoromycota</taxon>
        <taxon>Mucoromycotina</taxon>
        <taxon>Mucoromycetes</taxon>
        <taxon>Mucorales</taxon>
        <taxon>Mucorineae</taxon>
        <taxon>Mucoraceae</taxon>
        <taxon>Mucor</taxon>
    </lineage>
</organism>
<name>A0A8H7QNB2_9FUNG</name>
<comment type="caution">
    <text evidence="2">The sequence shown here is derived from an EMBL/GenBank/DDBJ whole genome shotgun (WGS) entry which is preliminary data.</text>
</comment>
<feature type="compositionally biased region" description="Low complexity" evidence="1">
    <location>
        <begin position="168"/>
        <end position="179"/>
    </location>
</feature>
<feature type="compositionally biased region" description="Polar residues" evidence="1">
    <location>
        <begin position="344"/>
        <end position="357"/>
    </location>
</feature>
<reference evidence="2" key="1">
    <citation type="submission" date="2020-12" db="EMBL/GenBank/DDBJ databases">
        <title>Metabolic potential, ecology and presence of endohyphal bacteria is reflected in genomic diversity of Mucoromycotina.</title>
        <authorList>
            <person name="Muszewska A."/>
            <person name="Okrasinska A."/>
            <person name="Steczkiewicz K."/>
            <person name="Drgas O."/>
            <person name="Orlowska M."/>
            <person name="Perlinska-Lenart U."/>
            <person name="Aleksandrzak-Piekarczyk T."/>
            <person name="Szatraj K."/>
            <person name="Zielenkiewicz U."/>
            <person name="Pilsyk S."/>
            <person name="Malc E."/>
            <person name="Mieczkowski P."/>
            <person name="Kruszewska J.S."/>
            <person name="Biernat P."/>
            <person name="Pawlowska J."/>
        </authorList>
    </citation>
    <scope>NUCLEOTIDE SEQUENCE</scope>
    <source>
        <strain evidence="2">WA0000017839</strain>
    </source>
</reference>
<proteinExistence type="predicted"/>
<feature type="region of interest" description="Disordered" evidence="1">
    <location>
        <begin position="128"/>
        <end position="232"/>
    </location>
</feature>
<feature type="compositionally biased region" description="Polar residues" evidence="1">
    <location>
        <begin position="218"/>
        <end position="231"/>
    </location>
</feature>
<sequence>MAEYANTDVIRAFVANFTNNSVQRKWKDMKIRFTRARNAARETGVGGTVPDMPYYEEIAKITQDDPSIQPEVIYESVNIEENGTRSYRRSNDVDLMNAIECDGPQTTYLTPTEVDQLVIQKAIANRYPTEDSVDPEGPSVPPPPATPTSAPPPTSTPATEPPTPTPTPASAVPPASTDATPPPPYTSAPSPPPYSSAPPPPPQTSAPPPPRSTRTSRNSRTSGEQSSSTTDPIEAARQLSDEHMAHARQLGVEMMERMAALQREDREQRLLDVDNMLQRISRNRQTALEDTQTRRRQESRERYRMLEESRSRREADLEEDRRRRMSDMETIMNRFAAIRRGDSDTNLNGSSSTDNNN</sequence>
<accession>A0A8H7QNB2</accession>
<evidence type="ECO:0000256" key="1">
    <source>
        <dbReference type="SAM" id="MobiDB-lite"/>
    </source>
</evidence>
<feature type="compositionally biased region" description="Pro residues" evidence="1">
    <location>
        <begin position="138"/>
        <end position="167"/>
    </location>
</feature>
<feature type="compositionally biased region" description="Basic and acidic residues" evidence="1">
    <location>
        <begin position="291"/>
        <end position="327"/>
    </location>
</feature>
<feature type="compositionally biased region" description="Pro residues" evidence="1">
    <location>
        <begin position="180"/>
        <end position="211"/>
    </location>
</feature>
<dbReference type="AlphaFoldDB" id="A0A8H7QNB2"/>
<gene>
    <name evidence="2" type="ORF">INT47_012077</name>
</gene>
<feature type="region of interest" description="Disordered" evidence="1">
    <location>
        <begin position="283"/>
        <end position="357"/>
    </location>
</feature>
<dbReference type="PRINTS" id="PR01217">
    <property type="entry name" value="PRICHEXTENSN"/>
</dbReference>
<dbReference type="EMBL" id="JAEPRD010000188">
    <property type="protein sequence ID" value="KAG2194775.1"/>
    <property type="molecule type" value="Genomic_DNA"/>
</dbReference>
<evidence type="ECO:0000313" key="3">
    <source>
        <dbReference type="Proteomes" id="UP000603453"/>
    </source>
</evidence>
<protein>
    <submittedName>
        <fullName evidence="2">Uncharacterized protein</fullName>
    </submittedName>
</protein>
<dbReference type="Proteomes" id="UP000603453">
    <property type="component" value="Unassembled WGS sequence"/>
</dbReference>
<evidence type="ECO:0000313" key="2">
    <source>
        <dbReference type="EMBL" id="KAG2194775.1"/>
    </source>
</evidence>
<dbReference type="OrthoDB" id="2302145at2759"/>
<keyword evidence="3" id="KW-1185">Reference proteome</keyword>